<feature type="region of interest" description="Disordered" evidence="1">
    <location>
        <begin position="1"/>
        <end position="51"/>
    </location>
</feature>
<dbReference type="Proteomes" id="UP000224080">
    <property type="component" value="Unassembled WGS sequence"/>
</dbReference>
<name>A0A2B7WQB1_9EURO</name>
<feature type="transmembrane region" description="Helical" evidence="2">
    <location>
        <begin position="192"/>
        <end position="211"/>
    </location>
</feature>
<evidence type="ECO:0000313" key="3">
    <source>
        <dbReference type="EMBL" id="PGG98812.1"/>
    </source>
</evidence>
<feature type="compositionally biased region" description="Basic and acidic residues" evidence="1">
    <location>
        <begin position="301"/>
        <end position="311"/>
    </location>
</feature>
<sequence>MDRSTSLPGQEESPGTARQNNGFFRRPAGSFFGRTQPIGGPNARSISSSKARAPRVGLCMFSGERIESLRPLRSDYPSGYRRPPPVSLSSIELAEAGLSESHVQVQGHGNSSRRSRLQASVGVIRGDFGARARRKHGDKSKRERFCGGPRMRSKEARKKFVHCALAGFLLMIIFIIYLALSLSHTVDKRDFHIVFILALIILVIYFCHSFIRFLMLVWRSPPPHPPHAAPRTVSTREYAQPVQPIPVILARDEEIMTETDANNPSGRDGNVGGLAPPPPAYGLWRDSVKINPNFVHWRRRELTDPQRRGAESENLNDGPHRPPSYISDDGVHYVVDIQPQSRLRALDDSDVHPAERLGRKR</sequence>
<comment type="caution">
    <text evidence="3">The sequence shown here is derived from an EMBL/GenBank/DDBJ whole genome shotgun (WGS) entry which is preliminary data.</text>
</comment>
<dbReference type="OrthoDB" id="5417811at2759"/>
<accession>A0A2B7WQB1</accession>
<keyword evidence="2" id="KW-1133">Transmembrane helix</keyword>
<feature type="region of interest" description="Disordered" evidence="1">
    <location>
        <begin position="301"/>
        <end position="330"/>
    </location>
</feature>
<keyword evidence="4" id="KW-1185">Reference proteome</keyword>
<evidence type="ECO:0000256" key="1">
    <source>
        <dbReference type="SAM" id="MobiDB-lite"/>
    </source>
</evidence>
<reference evidence="3 4" key="1">
    <citation type="submission" date="2017-10" db="EMBL/GenBank/DDBJ databases">
        <title>Comparative genomics in systemic dimorphic fungi from Ajellomycetaceae.</title>
        <authorList>
            <person name="Munoz J.F."/>
            <person name="Mcewen J.G."/>
            <person name="Clay O.K."/>
            <person name="Cuomo C.A."/>
        </authorList>
    </citation>
    <scope>NUCLEOTIDE SEQUENCE [LARGE SCALE GENOMIC DNA]</scope>
    <source>
        <strain evidence="3 4">UAMH130</strain>
    </source>
</reference>
<evidence type="ECO:0000313" key="4">
    <source>
        <dbReference type="Proteomes" id="UP000224080"/>
    </source>
</evidence>
<keyword evidence="2" id="KW-0812">Transmembrane</keyword>
<protein>
    <submittedName>
        <fullName evidence="3">Uncharacterized protein</fullName>
    </submittedName>
</protein>
<organism evidence="3 4">
    <name type="scientific">Blastomyces parvus</name>
    <dbReference type="NCBI Taxonomy" id="2060905"/>
    <lineage>
        <taxon>Eukaryota</taxon>
        <taxon>Fungi</taxon>
        <taxon>Dikarya</taxon>
        <taxon>Ascomycota</taxon>
        <taxon>Pezizomycotina</taxon>
        <taxon>Eurotiomycetes</taxon>
        <taxon>Eurotiomycetidae</taxon>
        <taxon>Onygenales</taxon>
        <taxon>Ajellomycetaceae</taxon>
        <taxon>Blastomyces</taxon>
    </lineage>
</organism>
<dbReference type="AlphaFoldDB" id="A0A2B7WQB1"/>
<gene>
    <name evidence="3" type="ORF">GX51_06608</name>
</gene>
<evidence type="ECO:0000256" key="2">
    <source>
        <dbReference type="SAM" id="Phobius"/>
    </source>
</evidence>
<dbReference type="EMBL" id="PDNC01000112">
    <property type="protein sequence ID" value="PGG98812.1"/>
    <property type="molecule type" value="Genomic_DNA"/>
</dbReference>
<keyword evidence="2" id="KW-0472">Membrane</keyword>
<feature type="transmembrane region" description="Helical" evidence="2">
    <location>
        <begin position="160"/>
        <end position="180"/>
    </location>
</feature>
<proteinExistence type="predicted"/>